<name>A0A934M2N5_9CLOT</name>
<evidence type="ECO:0000256" key="7">
    <source>
        <dbReference type="ARBA" id="ARBA00023004"/>
    </source>
</evidence>
<accession>A0A934M2N5</accession>
<reference evidence="10" key="1">
    <citation type="submission" date="2020-12" db="EMBL/GenBank/DDBJ databases">
        <title>Clostridium thailandense sp. nov., a novel acetogenic bacterium isolated from peat land soil in Thailand.</title>
        <authorList>
            <person name="Chaikitkaew S."/>
            <person name="Birkeland N.K."/>
        </authorList>
    </citation>
    <scope>NUCLEOTIDE SEQUENCE</scope>
    <source>
        <strain evidence="10">DSM 17425</strain>
    </source>
</reference>
<keyword evidence="7" id="KW-0408">Iron</keyword>
<sequence length="414" mass="45389">MKIDLLIKDCTQLLTCRKNSKDLIGLVENGYVAVSGENIVSVGTKEEVMAVVDSSEAEIINGKGKVVLPGFVDSHTHLIFGGSRAKEYSAKMLTDAPEVLKALGIKTGIMATVEMTRKSSEEVLYNAAADRVNRMLQAGTTTVESKSGYGLSTISEIKILEINKKLNESMNIDVISTFLGAHGWPEDISKTKYIDILLKDMIPYVAEEKLAQFCDAWCDDGHYTAKECKKILKAARDYGLESKIHTDAYSYIGGSDLAAEMKMVSADHLNYTPRNVIKKLVDKGVPGVLLPGIDFAVNHPKPFEVRPMIEENLTIALATNCCPGCYIESMQFIIALACRQHKMSVQEAIAAATLGGAFTLELNKDRGSLEVGKLADIQIWDTCQHEDVIYHIGGNLVEKVIKRGKVVIDKGRNK</sequence>
<dbReference type="InterPro" id="IPR011059">
    <property type="entry name" value="Metal-dep_hydrolase_composite"/>
</dbReference>
<feature type="domain" description="Amidohydrolase-related" evidence="9">
    <location>
        <begin position="66"/>
        <end position="407"/>
    </location>
</feature>
<evidence type="ECO:0000256" key="6">
    <source>
        <dbReference type="ARBA" id="ARBA00022833"/>
    </source>
</evidence>
<dbReference type="PANTHER" id="PTHR42752:SF1">
    <property type="entry name" value="IMIDAZOLONEPROPIONASE-RELATED"/>
    <property type="match status" value="1"/>
</dbReference>
<dbReference type="InterPro" id="IPR005920">
    <property type="entry name" value="HutI"/>
</dbReference>
<keyword evidence="11" id="KW-1185">Reference proteome</keyword>
<dbReference type="GO" id="GO:0019556">
    <property type="term" value="P:L-histidine catabolic process to glutamate and formamide"/>
    <property type="evidence" value="ECO:0007669"/>
    <property type="project" value="UniProtKB-UniRule"/>
</dbReference>
<gene>
    <name evidence="10" type="ORF">I6U51_05330</name>
</gene>
<evidence type="ECO:0000259" key="9">
    <source>
        <dbReference type="Pfam" id="PF01979"/>
    </source>
</evidence>
<dbReference type="Gene3D" id="3.20.20.140">
    <property type="entry name" value="Metal-dependent hydrolases"/>
    <property type="match status" value="1"/>
</dbReference>
<dbReference type="SUPFAM" id="SSF51338">
    <property type="entry name" value="Composite domain of metallo-dependent hydrolases"/>
    <property type="match status" value="1"/>
</dbReference>
<keyword evidence="3" id="KW-0479">Metal-binding</keyword>
<dbReference type="Proteomes" id="UP000622687">
    <property type="component" value="Unassembled WGS sequence"/>
</dbReference>
<evidence type="ECO:0000256" key="1">
    <source>
        <dbReference type="ARBA" id="ARBA00005023"/>
    </source>
</evidence>
<comment type="pathway">
    <text evidence="1">Amino-acid degradation.</text>
</comment>
<dbReference type="AlphaFoldDB" id="A0A934M2N5"/>
<evidence type="ECO:0000313" key="10">
    <source>
        <dbReference type="EMBL" id="MBI6872130.1"/>
    </source>
</evidence>
<dbReference type="GO" id="GO:0046872">
    <property type="term" value="F:metal ion binding"/>
    <property type="evidence" value="ECO:0007669"/>
    <property type="project" value="UniProtKB-KW"/>
</dbReference>
<evidence type="ECO:0000256" key="5">
    <source>
        <dbReference type="ARBA" id="ARBA00022808"/>
    </source>
</evidence>
<dbReference type="Pfam" id="PF01979">
    <property type="entry name" value="Amidohydro_1"/>
    <property type="match status" value="1"/>
</dbReference>
<protein>
    <recommendedName>
        <fullName evidence="2 8">Imidazolonepropionase</fullName>
        <ecNumber evidence="2 8">3.5.2.7</ecNumber>
    </recommendedName>
</protein>
<evidence type="ECO:0000256" key="4">
    <source>
        <dbReference type="ARBA" id="ARBA00022801"/>
    </source>
</evidence>
<keyword evidence="6" id="KW-0862">Zinc</keyword>
<dbReference type="NCBIfam" id="TIGR01224">
    <property type="entry name" value="hutI"/>
    <property type="match status" value="1"/>
</dbReference>
<keyword evidence="5" id="KW-0369">Histidine metabolism</keyword>
<proteinExistence type="predicted"/>
<dbReference type="GO" id="GO:0050480">
    <property type="term" value="F:imidazolonepropionase activity"/>
    <property type="evidence" value="ECO:0007669"/>
    <property type="project" value="UniProtKB-UniRule"/>
</dbReference>
<evidence type="ECO:0000313" key="11">
    <source>
        <dbReference type="Proteomes" id="UP000622687"/>
    </source>
</evidence>
<comment type="caution">
    <text evidence="10">The sequence shown here is derived from an EMBL/GenBank/DDBJ whole genome shotgun (WGS) entry which is preliminary data.</text>
</comment>
<evidence type="ECO:0000256" key="2">
    <source>
        <dbReference type="ARBA" id="ARBA00012864"/>
    </source>
</evidence>
<organism evidence="10 11">
    <name type="scientific">Clostridium aciditolerans</name>
    <dbReference type="NCBI Taxonomy" id="339861"/>
    <lineage>
        <taxon>Bacteria</taxon>
        <taxon>Bacillati</taxon>
        <taxon>Bacillota</taxon>
        <taxon>Clostridia</taxon>
        <taxon>Eubacteriales</taxon>
        <taxon>Clostridiaceae</taxon>
        <taxon>Clostridium</taxon>
    </lineage>
</organism>
<keyword evidence="4 10" id="KW-0378">Hydrolase</keyword>
<dbReference type="InterPro" id="IPR006680">
    <property type="entry name" value="Amidohydro-rel"/>
</dbReference>
<evidence type="ECO:0000256" key="3">
    <source>
        <dbReference type="ARBA" id="ARBA00022723"/>
    </source>
</evidence>
<dbReference type="InterPro" id="IPR032466">
    <property type="entry name" value="Metal_Hydrolase"/>
</dbReference>
<dbReference type="EC" id="3.5.2.7" evidence="2 8"/>
<dbReference type="EMBL" id="JAEEGB010000005">
    <property type="protein sequence ID" value="MBI6872130.1"/>
    <property type="molecule type" value="Genomic_DNA"/>
</dbReference>
<evidence type="ECO:0000256" key="8">
    <source>
        <dbReference type="NCBIfam" id="TIGR01224"/>
    </source>
</evidence>
<dbReference type="PANTHER" id="PTHR42752">
    <property type="entry name" value="IMIDAZOLONEPROPIONASE"/>
    <property type="match status" value="1"/>
</dbReference>
<dbReference type="SUPFAM" id="SSF51556">
    <property type="entry name" value="Metallo-dependent hydrolases"/>
    <property type="match status" value="1"/>
</dbReference>
<dbReference type="Gene3D" id="2.30.40.10">
    <property type="entry name" value="Urease, subunit C, domain 1"/>
    <property type="match status" value="1"/>
</dbReference>
<dbReference type="GO" id="GO:0005737">
    <property type="term" value="C:cytoplasm"/>
    <property type="evidence" value="ECO:0007669"/>
    <property type="project" value="UniProtKB-UniRule"/>
</dbReference>